<name>A0A286RL87_9BACT</name>
<evidence type="ECO:0000313" key="1">
    <source>
        <dbReference type="EMBL" id="ASV76701.1"/>
    </source>
</evidence>
<dbReference type="AlphaFoldDB" id="A0A286RL87"/>
<gene>
    <name evidence="1" type="ORF">THTE_4100</name>
</gene>
<dbReference type="Proteomes" id="UP000215086">
    <property type="component" value="Chromosome"/>
</dbReference>
<protein>
    <submittedName>
        <fullName evidence="1">Uncharacterized protein</fullName>
    </submittedName>
</protein>
<reference evidence="1 2" key="1">
    <citation type="journal article" name="Front. Microbiol.">
        <title>Sugar Metabolism of the First Thermophilic Planctomycete Thermogutta terrifontis: Comparative Genomic and Transcriptomic Approaches.</title>
        <authorList>
            <person name="Elcheninov A.G."/>
            <person name="Menzel P."/>
            <person name="Gudbergsdottir S.R."/>
            <person name="Slesarev A.I."/>
            <person name="Kadnikov V.V."/>
            <person name="Krogh A."/>
            <person name="Bonch-Osmolovskaya E.A."/>
            <person name="Peng X."/>
            <person name="Kublanov I.V."/>
        </authorList>
    </citation>
    <scope>NUCLEOTIDE SEQUENCE [LARGE SCALE GENOMIC DNA]</scope>
    <source>
        <strain evidence="1 2">R1</strain>
    </source>
</reference>
<accession>A0A286RL87</accession>
<proteinExistence type="predicted"/>
<keyword evidence="2" id="KW-1185">Reference proteome</keyword>
<dbReference type="KEGG" id="ttf:THTE_4100"/>
<evidence type="ECO:0000313" key="2">
    <source>
        <dbReference type="Proteomes" id="UP000215086"/>
    </source>
</evidence>
<sequence>MGDFFLLLVKDKVNKLGGFRRRFVHTSSQRQEKSADRDQALRRDQIQFGKPVWQVRIPAFDGPLHRLCSVCSSG</sequence>
<dbReference type="EMBL" id="CP018477">
    <property type="protein sequence ID" value="ASV76701.1"/>
    <property type="molecule type" value="Genomic_DNA"/>
</dbReference>
<organism evidence="1 2">
    <name type="scientific">Thermogutta terrifontis</name>
    <dbReference type="NCBI Taxonomy" id="1331910"/>
    <lineage>
        <taxon>Bacteria</taxon>
        <taxon>Pseudomonadati</taxon>
        <taxon>Planctomycetota</taxon>
        <taxon>Planctomycetia</taxon>
        <taxon>Pirellulales</taxon>
        <taxon>Thermoguttaceae</taxon>
        <taxon>Thermogutta</taxon>
    </lineage>
</organism>